<gene>
    <name evidence="2" type="ORF">ACFPGP_21375</name>
</gene>
<dbReference type="GO" id="GO:0016787">
    <property type="term" value="F:hydrolase activity"/>
    <property type="evidence" value="ECO:0007669"/>
    <property type="project" value="UniProtKB-KW"/>
</dbReference>
<keyword evidence="3" id="KW-1185">Reference proteome</keyword>
<keyword evidence="2" id="KW-0378">Hydrolase</keyword>
<feature type="domain" description="AB hydrolase-1" evidence="1">
    <location>
        <begin position="30"/>
        <end position="224"/>
    </location>
</feature>
<comment type="caution">
    <text evidence="2">The sequence shown here is derived from an EMBL/GenBank/DDBJ whole genome shotgun (WGS) entry which is preliminary data.</text>
</comment>
<evidence type="ECO:0000313" key="2">
    <source>
        <dbReference type="EMBL" id="MFC5179248.1"/>
    </source>
</evidence>
<dbReference type="EMBL" id="JBHSKD010000027">
    <property type="protein sequence ID" value="MFC5179248.1"/>
    <property type="molecule type" value="Genomic_DNA"/>
</dbReference>
<proteinExistence type="predicted"/>
<reference evidence="3" key="1">
    <citation type="journal article" date="2019" name="Int. J. Syst. Evol. Microbiol.">
        <title>The Global Catalogue of Microorganisms (GCM) 10K type strain sequencing project: providing services to taxonomists for standard genome sequencing and annotation.</title>
        <authorList>
            <consortium name="The Broad Institute Genomics Platform"/>
            <consortium name="The Broad Institute Genome Sequencing Center for Infectious Disease"/>
            <person name="Wu L."/>
            <person name="Ma J."/>
        </authorList>
    </citation>
    <scope>NUCLEOTIDE SEQUENCE [LARGE SCALE GENOMIC DNA]</scope>
    <source>
        <strain evidence="3">DFY41</strain>
    </source>
</reference>
<protein>
    <submittedName>
        <fullName evidence="2">Alpha/beta hydrolase</fullName>
    </submittedName>
</protein>
<name>A0ABW0BQ20_9ACTN</name>
<evidence type="ECO:0000259" key="1">
    <source>
        <dbReference type="Pfam" id="PF12697"/>
    </source>
</evidence>
<dbReference type="Proteomes" id="UP001596087">
    <property type="component" value="Unassembled WGS sequence"/>
</dbReference>
<evidence type="ECO:0000313" key="3">
    <source>
        <dbReference type="Proteomes" id="UP001596087"/>
    </source>
</evidence>
<dbReference type="RefSeq" id="WP_378593220.1">
    <property type="nucleotide sequence ID" value="NZ_JBHSKD010000027.1"/>
</dbReference>
<dbReference type="SUPFAM" id="SSF53474">
    <property type="entry name" value="alpha/beta-Hydrolases"/>
    <property type="match status" value="1"/>
</dbReference>
<organism evidence="2 3">
    <name type="scientific">Nocardioides taihuensis</name>
    <dbReference type="NCBI Taxonomy" id="1835606"/>
    <lineage>
        <taxon>Bacteria</taxon>
        <taxon>Bacillati</taxon>
        <taxon>Actinomycetota</taxon>
        <taxon>Actinomycetes</taxon>
        <taxon>Propionibacteriales</taxon>
        <taxon>Nocardioidaceae</taxon>
        <taxon>Nocardioides</taxon>
    </lineage>
</organism>
<dbReference type="Gene3D" id="3.40.50.1820">
    <property type="entry name" value="alpha/beta hydrolase"/>
    <property type="match status" value="1"/>
</dbReference>
<accession>A0ABW0BQ20</accession>
<dbReference type="InterPro" id="IPR029058">
    <property type="entry name" value="AB_hydrolase_fold"/>
</dbReference>
<sequence>METALPVQSEDRHQPALTRLDPAGTARAVVLMLHGGKERSRQAVDGRSASWRRSAAMQRAIAPGAHEAGVATCLLRYRRRGWNGGPSPVADARWALGEVREVYGDVPVVLLGHSMGARTSVHVADEPGVVGVVALAPWLPPGEEVAALAGRHLVAAHGSRDRITSARATATYVERARRVAASADLVDMGRLGHYMLRGAADWNEVALTRSLDLLDRWTDRPGPPAATGPDRPE</sequence>
<dbReference type="Pfam" id="PF12697">
    <property type="entry name" value="Abhydrolase_6"/>
    <property type="match status" value="1"/>
</dbReference>
<dbReference type="InterPro" id="IPR000073">
    <property type="entry name" value="AB_hydrolase_1"/>
</dbReference>